<protein>
    <submittedName>
        <fullName evidence="1">Uncharacterized protein</fullName>
    </submittedName>
</protein>
<evidence type="ECO:0000313" key="1">
    <source>
        <dbReference type="EMBL" id="GGL72935.1"/>
    </source>
</evidence>
<gene>
    <name evidence="1" type="ORF">GCM10010840_08720</name>
</gene>
<name>A0ABQ2G311_9DEIO</name>
<accession>A0ABQ2G311</accession>
<dbReference type="Proteomes" id="UP000639973">
    <property type="component" value="Unassembled WGS sequence"/>
</dbReference>
<comment type="caution">
    <text evidence="1">The sequence shown here is derived from an EMBL/GenBank/DDBJ whole genome shotgun (WGS) entry which is preliminary data.</text>
</comment>
<keyword evidence="2" id="KW-1185">Reference proteome</keyword>
<evidence type="ECO:0000313" key="2">
    <source>
        <dbReference type="Proteomes" id="UP000639973"/>
    </source>
</evidence>
<dbReference type="EMBL" id="BMOL01000002">
    <property type="protein sequence ID" value="GGL72935.1"/>
    <property type="molecule type" value="Genomic_DNA"/>
</dbReference>
<sequence length="142" mass="15908">MSRTRSDGEVKVRLGLYRPAMTSPPEISRLTKVMPAEILALALAGRAPRLCTLHLTARTLQAAPELQPRLLGHITDGPSELARLMGLDEPLAWALWGLWYGIQHEPVSARIAQLDRQLHVDVFLTSGYGHLREEYEREHGLI</sequence>
<proteinExistence type="predicted"/>
<reference evidence="2" key="1">
    <citation type="journal article" date="2019" name="Int. J. Syst. Evol. Microbiol.">
        <title>The Global Catalogue of Microorganisms (GCM) 10K type strain sequencing project: providing services to taxonomists for standard genome sequencing and annotation.</title>
        <authorList>
            <consortium name="The Broad Institute Genomics Platform"/>
            <consortium name="The Broad Institute Genome Sequencing Center for Infectious Disease"/>
            <person name="Wu L."/>
            <person name="Ma J."/>
        </authorList>
    </citation>
    <scope>NUCLEOTIDE SEQUENCE [LARGE SCALE GENOMIC DNA]</scope>
    <source>
        <strain evidence="2">JCM 15442</strain>
    </source>
</reference>
<organism evidence="1 2">
    <name type="scientific">Deinococcus aerolatus</name>
    <dbReference type="NCBI Taxonomy" id="522487"/>
    <lineage>
        <taxon>Bacteria</taxon>
        <taxon>Thermotogati</taxon>
        <taxon>Deinococcota</taxon>
        <taxon>Deinococci</taxon>
        <taxon>Deinococcales</taxon>
        <taxon>Deinococcaceae</taxon>
        <taxon>Deinococcus</taxon>
    </lineage>
</organism>